<evidence type="ECO:0000256" key="4">
    <source>
        <dbReference type="ARBA" id="ARBA00022723"/>
    </source>
</evidence>
<evidence type="ECO:0000256" key="2">
    <source>
        <dbReference type="ARBA" id="ARBA00004496"/>
    </source>
</evidence>
<evidence type="ECO:0000313" key="11">
    <source>
        <dbReference type="EMBL" id="CAF1167225.1"/>
    </source>
</evidence>
<dbReference type="EMBL" id="CAJNOE010000097">
    <property type="protein sequence ID" value="CAF0906769.1"/>
    <property type="molecule type" value="Genomic_DNA"/>
</dbReference>
<evidence type="ECO:0000256" key="1">
    <source>
        <dbReference type="ARBA" id="ARBA00004308"/>
    </source>
</evidence>
<dbReference type="EMBL" id="CAJOAZ010000230">
    <property type="protein sequence ID" value="CAF3584980.1"/>
    <property type="molecule type" value="Genomic_DNA"/>
</dbReference>
<evidence type="ECO:0000313" key="9">
    <source>
        <dbReference type="EMBL" id="CAF0906769.1"/>
    </source>
</evidence>
<evidence type="ECO:0000256" key="5">
    <source>
        <dbReference type="ARBA" id="ARBA00022737"/>
    </source>
</evidence>
<dbReference type="EMBL" id="CAJNOI010000098">
    <property type="protein sequence ID" value="CAF1055245.1"/>
    <property type="molecule type" value="Genomic_DNA"/>
</dbReference>
<dbReference type="GO" id="GO:0012505">
    <property type="term" value="C:endomembrane system"/>
    <property type="evidence" value="ECO:0007669"/>
    <property type="project" value="UniProtKB-SubCell"/>
</dbReference>
<evidence type="ECO:0000259" key="8">
    <source>
        <dbReference type="PROSITE" id="PS50222"/>
    </source>
</evidence>
<dbReference type="InterPro" id="IPR011992">
    <property type="entry name" value="EF-hand-dom_pair"/>
</dbReference>
<dbReference type="OrthoDB" id="186625at2759"/>
<dbReference type="EMBL" id="CAJOBB010004732">
    <property type="protein sequence ID" value="CAF4101031.1"/>
    <property type="molecule type" value="Genomic_DNA"/>
</dbReference>
<dbReference type="Proteomes" id="UP000663844">
    <property type="component" value="Unassembled WGS sequence"/>
</dbReference>
<dbReference type="Gene3D" id="1.10.238.10">
    <property type="entry name" value="EF-hand"/>
    <property type="match status" value="1"/>
</dbReference>
<keyword evidence="4" id="KW-0479">Metal-binding</keyword>
<dbReference type="AlphaFoldDB" id="A0A818LW17"/>
<dbReference type="InterPro" id="IPR002048">
    <property type="entry name" value="EF_hand_dom"/>
</dbReference>
<evidence type="ECO:0000256" key="7">
    <source>
        <dbReference type="ARBA" id="ARBA00023136"/>
    </source>
</evidence>
<dbReference type="PROSITE" id="PS50222">
    <property type="entry name" value="EF_HAND_2"/>
    <property type="match status" value="1"/>
</dbReference>
<sequence>MPGQRQNIDDQPPSNSFLQQIFESRMKNEIDENDLLILLNQTDLSHTFDRHSKFNIDHSKLLIAAVAHSKSTLTLAEFISVVELLHTWRNLFRRHDLDRNGIIEPYALVNILNSLRFNLSPTTLEIIVKRYSTRTDEHSSAKVSFEHYIQACARLTLLNDLMHSKSTNGSPRNICSFSIDEFMQLALSL</sequence>
<evidence type="ECO:0000313" key="12">
    <source>
        <dbReference type="EMBL" id="CAF3584980.1"/>
    </source>
</evidence>
<feature type="domain" description="EF-hand" evidence="8">
    <location>
        <begin position="83"/>
        <end position="118"/>
    </location>
</feature>
<keyword evidence="5" id="KW-0677">Repeat</keyword>
<protein>
    <recommendedName>
        <fullName evidence="8">EF-hand domain-containing protein</fullName>
    </recommendedName>
</protein>
<evidence type="ECO:0000256" key="6">
    <source>
        <dbReference type="ARBA" id="ARBA00022837"/>
    </source>
</evidence>
<dbReference type="Proteomes" id="UP000663832">
    <property type="component" value="Unassembled WGS sequence"/>
</dbReference>
<dbReference type="GO" id="GO:0005737">
    <property type="term" value="C:cytoplasm"/>
    <property type="evidence" value="ECO:0007669"/>
    <property type="project" value="UniProtKB-SubCell"/>
</dbReference>
<reference evidence="12" key="1">
    <citation type="submission" date="2021-02" db="EMBL/GenBank/DDBJ databases">
        <authorList>
            <person name="Nowell W R."/>
        </authorList>
    </citation>
    <scope>NUCLEOTIDE SEQUENCE</scope>
</reference>
<evidence type="ECO:0000256" key="3">
    <source>
        <dbReference type="ARBA" id="ARBA00022490"/>
    </source>
</evidence>
<dbReference type="GO" id="GO:0005509">
    <property type="term" value="F:calcium ion binding"/>
    <property type="evidence" value="ECO:0007669"/>
    <property type="project" value="InterPro"/>
</dbReference>
<dbReference type="Proteomes" id="UP000663877">
    <property type="component" value="Unassembled WGS sequence"/>
</dbReference>
<accession>A0A818LW17</accession>
<evidence type="ECO:0000313" key="15">
    <source>
        <dbReference type="Proteomes" id="UP000663844"/>
    </source>
</evidence>
<dbReference type="PANTHER" id="PTHR46735:SF3">
    <property type="entry name" value="CALPAIN SMALL SUBUNIT 1-RELATED"/>
    <property type="match status" value="1"/>
</dbReference>
<dbReference type="Proteomes" id="UP000663860">
    <property type="component" value="Unassembled WGS sequence"/>
</dbReference>
<keyword evidence="6" id="KW-0106">Calcium</keyword>
<dbReference type="PANTHER" id="PTHR46735">
    <property type="entry name" value="CALPAIN, SMALL SUBUNIT 1 A-RELATED"/>
    <property type="match status" value="1"/>
</dbReference>
<name>A0A818LW17_9BILA</name>
<evidence type="ECO:0000313" key="13">
    <source>
        <dbReference type="EMBL" id="CAF4101031.1"/>
    </source>
</evidence>
<keyword evidence="7" id="KW-0472">Membrane</keyword>
<organism evidence="12 15">
    <name type="scientific">Adineta steineri</name>
    <dbReference type="NCBI Taxonomy" id="433720"/>
    <lineage>
        <taxon>Eukaryota</taxon>
        <taxon>Metazoa</taxon>
        <taxon>Spiralia</taxon>
        <taxon>Gnathifera</taxon>
        <taxon>Rotifera</taxon>
        <taxon>Eurotatoria</taxon>
        <taxon>Bdelloidea</taxon>
        <taxon>Adinetida</taxon>
        <taxon>Adinetidae</taxon>
        <taxon>Adineta</taxon>
    </lineage>
</organism>
<comment type="caution">
    <text evidence="12">The sequence shown here is derived from an EMBL/GenBank/DDBJ whole genome shotgun (WGS) entry which is preliminary data.</text>
</comment>
<dbReference type="EMBL" id="CAJNOM010000164">
    <property type="protein sequence ID" value="CAF1167225.1"/>
    <property type="molecule type" value="Genomic_DNA"/>
</dbReference>
<dbReference type="SUPFAM" id="SSF47473">
    <property type="entry name" value="EF-hand"/>
    <property type="match status" value="1"/>
</dbReference>
<evidence type="ECO:0000313" key="10">
    <source>
        <dbReference type="EMBL" id="CAF1055245.1"/>
    </source>
</evidence>
<evidence type="ECO:0000313" key="14">
    <source>
        <dbReference type="Proteomes" id="UP000663832"/>
    </source>
</evidence>
<dbReference type="Proteomes" id="UP000663868">
    <property type="component" value="Unassembled WGS sequence"/>
</dbReference>
<comment type="subcellular location">
    <subcellularLocation>
        <location evidence="2">Cytoplasm</location>
    </subcellularLocation>
    <subcellularLocation>
        <location evidence="1">Endomembrane system</location>
    </subcellularLocation>
</comment>
<keyword evidence="14" id="KW-1185">Reference proteome</keyword>
<proteinExistence type="predicted"/>
<keyword evidence="3" id="KW-0963">Cytoplasm</keyword>
<gene>
    <name evidence="10" type="ORF">BJG266_LOCUS18846</name>
    <name evidence="9" type="ORF">IZO911_LOCUS12555</name>
    <name evidence="13" type="ORF">KXQ929_LOCUS34530</name>
    <name evidence="12" type="ORF">OXD698_LOCUS5605</name>
    <name evidence="11" type="ORF">QVE165_LOCUS23911</name>
</gene>